<keyword evidence="5" id="KW-1185">Reference proteome</keyword>
<dbReference type="PROSITE" id="PS51257">
    <property type="entry name" value="PROKAR_LIPOPROTEIN"/>
    <property type="match status" value="1"/>
</dbReference>
<comment type="caution">
    <text evidence="4">The sequence shown here is derived from an EMBL/GenBank/DDBJ whole genome shotgun (WGS) entry which is preliminary data.</text>
</comment>
<feature type="signal peptide" evidence="3">
    <location>
        <begin position="1"/>
        <end position="22"/>
    </location>
</feature>
<evidence type="ECO:0000256" key="1">
    <source>
        <dbReference type="SAM" id="MobiDB-lite"/>
    </source>
</evidence>
<gene>
    <name evidence="4" type="ORF">BCR43DRAFT_488020</name>
</gene>
<evidence type="ECO:0000313" key="4">
    <source>
        <dbReference type="EMBL" id="ORY98708.1"/>
    </source>
</evidence>
<keyword evidence="2" id="KW-0472">Membrane</keyword>
<dbReference type="Proteomes" id="UP000242180">
    <property type="component" value="Unassembled WGS sequence"/>
</dbReference>
<keyword evidence="2" id="KW-1133">Transmembrane helix</keyword>
<feature type="transmembrane region" description="Helical" evidence="2">
    <location>
        <begin position="54"/>
        <end position="74"/>
    </location>
</feature>
<feature type="transmembrane region" description="Helical" evidence="2">
    <location>
        <begin position="86"/>
        <end position="104"/>
    </location>
</feature>
<keyword evidence="2" id="KW-0812">Transmembrane</keyword>
<dbReference type="InParanoid" id="A0A1X2HI29"/>
<evidence type="ECO:0000256" key="3">
    <source>
        <dbReference type="SAM" id="SignalP"/>
    </source>
</evidence>
<reference evidence="4 5" key="1">
    <citation type="submission" date="2016-07" db="EMBL/GenBank/DDBJ databases">
        <title>Pervasive Adenine N6-methylation of Active Genes in Fungi.</title>
        <authorList>
            <consortium name="DOE Joint Genome Institute"/>
            <person name="Mondo S.J."/>
            <person name="Dannebaum R.O."/>
            <person name="Kuo R.C."/>
            <person name="Labutti K."/>
            <person name="Haridas S."/>
            <person name="Kuo A."/>
            <person name="Salamov A."/>
            <person name="Ahrendt S.R."/>
            <person name="Lipzen A."/>
            <person name="Sullivan W."/>
            <person name="Andreopoulos W.B."/>
            <person name="Clum A."/>
            <person name="Lindquist E."/>
            <person name="Daum C."/>
            <person name="Ramamoorthy G.K."/>
            <person name="Gryganskyi A."/>
            <person name="Culley D."/>
            <person name="Magnuson J.K."/>
            <person name="James T.Y."/>
            <person name="O'Malley M.A."/>
            <person name="Stajich J.E."/>
            <person name="Spatafora J.W."/>
            <person name="Visel A."/>
            <person name="Grigoriev I.V."/>
        </authorList>
    </citation>
    <scope>NUCLEOTIDE SEQUENCE [LARGE SCALE GENOMIC DNA]</scope>
    <source>
        <strain evidence="4 5">NRRL 2496</strain>
    </source>
</reference>
<evidence type="ECO:0000313" key="5">
    <source>
        <dbReference type="Proteomes" id="UP000242180"/>
    </source>
</evidence>
<feature type="chain" id="PRO_5013049723" description="MARVEL domain-containing protein" evidence="3">
    <location>
        <begin position="23"/>
        <end position="305"/>
    </location>
</feature>
<accession>A0A1X2HI29</accession>
<proteinExistence type="predicted"/>
<sequence>MRFRVLLLILLRLFILVISAGALGCHIAQIILLQQYANGTQGVSNWWPRYVPFILYYVGSGFSLLSSLGLTLQSMTNYQTVASDRFFSIVNAALLVAVVVYNSLRSGVIPWTNGTDSDAPSMFNQGWATYCSVYSNNTSMNRCWLINGAWLGSIVLAFLWIVLAFYVFIQTRQDIYENDYDSYDFKADVPMAMGSPVAPLRGHDGSGVQVSPAAYAAGTEYSNYNYYQYPDYYEDDAYRSGSPFRRSTGTPPSQSGPSNVRRSSGFNYPPPTAPTAAEKTAVPDMPVYDGHPHSEAPHSHDGSKA</sequence>
<evidence type="ECO:0000256" key="2">
    <source>
        <dbReference type="SAM" id="Phobius"/>
    </source>
</evidence>
<dbReference type="AlphaFoldDB" id="A0A1X2HI29"/>
<feature type="compositionally biased region" description="Basic and acidic residues" evidence="1">
    <location>
        <begin position="290"/>
        <end position="305"/>
    </location>
</feature>
<dbReference type="OMA" id="ISTWTIQ"/>
<keyword evidence="3" id="KW-0732">Signal</keyword>
<evidence type="ECO:0008006" key="6">
    <source>
        <dbReference type="Google" id="ProtNLM"/>
    </source>
</evidence>
<feature type="compositionally biased region" description="Low complexity" evidence="1">
    <location>
        <begin position="247"/>
        <end position="258"/>
    </location>
</feature>
<dbReference type="EMBL" id="MCGN01000003">
    <property type="protein sequence ID" value="ORY98708.1"/>
    <property type="molecule type" value="Genomic_DNA"/>
</dbReference>
<feature type="region of interest" description="Disordered" evidence="1">
    <location>
        <begin position="240"/>
        <end position="305"/>
    </location>
</feature>
<dbReference type="OrthoDB" id="2262177at2759"/>
<organism evidence="4 5">
    <name type="scientific">Syncephalastrum racemosum</name>
    <name type="common">Filamentous fungus</name>
    <dbReference type="NCBI Taxonomy" id="13706"/>
    <lineage>
        <taxon>Eukaryota</taxon>
        <taxon>Fungi</taxon>
        <taxon>Fungi incertae sedis</taxon>
        <taxon>Mucoromycota</taxon>
        <taxon>Mucoromycotina</taxon>
        <taxon>Mucoromycetes</taxon>
        <taxon>Mucorales</taxon>
        <taxon>Syncephalastraceae</taxon>
        <taxon>Syncephalastrum</taxon>
    </lineage>
</organism>
<feature type="transmembrane region" description="Helical" evidence="2">
    <location>
        <begin position="144"/>
        <end position="169"/>
    </location>
</feature>
<name>A0A1X2HI29_SYNRA</name>
<protein>
    <recommendedName>
        <fullName evidence="6">MARVEL domain-containing protein</fullName>
    </recommendedName>
</protein>